<dbReference type="EMBL" id="MCGE01000047">
    <property type="protein sequence ID" value="ORZ04946.1"/>
    <property type="molecule type" value="Genomic_DNA"/>
</dbReference>
<reference evidence="2 3" key="1">
    <citation type="submission" date="2016-07" db="EMBL/GenBank/DDBJ databases">
        <title>Pervasive Adenine N6-methylation of Active Genes in Fungi.</title>
        <authorList>
            <consortium name="DOE Joint Genome Institute"/>
            <person name="Mondo S.J."/>
            <person name="Dannebaum R.O."/>
            <person name="Kuo R.C."/>
            <person name="Labutti K."/>
            <person name="Haridas S."/>
            <person name="Kuo A."/>
            <person name="Salamov A."/>
            <person name="Ahrendt S.R."/>
            <person name="Lipzen A."/>
            <person name="Sullivan W."/>
            <person name="Andreopoulos W.B."/>
            <person name="Clum A."/>
            <person name="Lindquist E."/>
            <person name="Daum C."/>
            <person name="Ramamoorthy G.K."/>
            <person name="Gryganskyi A."/>
            <person name="Culley D."/>
            <person name="Magnuson J.K."/>
            <person name="James T.Y."/>
            <person name="O'Malley M.A."/>
            <person name="Stajich J.E."/>
            <person name="Spatafora J.W."/>
            <person name="Visel A."/>
            <person name="Grigoriev I.V."/>
        </authorList>
    </citation>
    <scope>NUCLEOTIDE SEQUENCE [LARGE SCALE GENOMIC DNA]</scope>
    <source>
        <strain evidence="2 3">NRRL 1336</strain>
    </source>
</reference>
<protein>
    <submittedName>
        <fullName evidence="2">Uncharacterized protein</fullName>
    </submittedName>
</protein>
<organism evidence="2 3">
    <name type="scientific">Absidia repens</name>
    <dbReference type="NCBI Taxonomy" id="90262"/>
    <lineage>
        <taxon>Eukaryota</taxon>
        <taxon>Fungi</taxon>
        <taxon>Fungi incertae sedis</taxon>
        <taxon>Mucoromycota</taxon>
        <taxon>Mucoromycotina</taxon>
        <taxon>Mucoromycetes</taxon>
        <taxon>Mucorales</taxon>
        <taxon>Cunninghamellaceae</taxon>
        <taxon>Absidia</taxon>
    </lineage>
</organism>
<evidence type="ECO:0000256" key="1">
    <source>
        <dbReference type="SAM" id="Phobius"/>
    </source>
</evidence>
<dbReference type="Proteomes" id="UP000193560">
    <property type="component" value="Unassembled WGS sequence"/>
</dbReference>
<keyword evidence="3" id="KW-1185">Reference proteome</keyword>
<gene>
    <name evidence="2" type="ORF">BCR42DRAFT_428870</name>
</gene>
<sequence>MSKKVISIMLILGTFIYIEIVNHALSPSFFIDHGCNQQTEKDRGFFKEIGTYINLVVIYTGKYYPVGTFHFFLLCCCFSKMCCKF</sequence>
<feature type="transmembrane region" description="Helical" evidence="1">
    <location>
        <begin position="5"/>
        <end position="25"/>
    </location>
</feature>
<name>A0A1X2HXU7_9FUNG</name>
<proteinExistence type="predicted"/>
<evidence type="ECO:0000313" key="2">
    <source>
        <dbReference type="EMBL" id="ORZ04946.1"/>
    </source>
</evidence>
<keyword evidence="1" id="KW-0472">Membrane</keyword>
<accession>A0A1X2HXU7</accession>
<evidence type="ECO:0000313" key="3">
    <source>
        <dbReference type="Proteomes" id="UP000193560"/>
    </source>
</evidence>
<keyword evidence="1" id="KW-1133">Transmembrane helix</keyword>
<feature type="transmembrane region" description="Helical" evidence="1">
    <location>
        <begin position="63"/>
        <end position="83"/>
    </location>
</feature>
<keyword evidence="1" id="KW-0812">Transmembrane</keyword>
<dbReference type="AlphaFoldDB" id="A0A1X2HXU7"/>
<comment type="caution">
    <text evidence="2">The sequence shown here is derived from an EMBL/GenBank/DDBJ whole genome shotgun (WGS) entry which is preliminary data.</text>
</comment>